<dbReference type="SUPFAM" id="SSF54106">
    <property type="entry name" value="LysM domain"/>
    <property type="match status" value="2"/>
</dbReference>
<dbReference type="GO" id="GO:0008061">
    <property type="term" value="F:chitin binding"/>
    <property type="evidence" value="ECO:0007669"/>
    <property type="project" value="UniProtKB-KW"/>
</dbReference>
<name>A0A016SJG8_9BILA</name>
<feature type="domain" description="LysM" evidence="3">
    <location>
        <begin position="111"/>
        <end position="155"/>
    </location>
</feature>
<dbReference type="EMBL" id="JARK01001549">
    <property type="protein sequence ID" value="EYB90848.1"/>
    <property type="molecule type" value="Genomic_DNA"/>
</dbReference>
<dbReference type="PANTHER" id="PTHR34997:SF1">
    <property type="entry name" value="PEPTIDOGLYCAN-BINDING LYSIN DOMAIN"/>
    <property type="match status" value="1"/>
</dbReference>
<keyword evidence="5" id="KW-1185">Reference proteome</keyword>
<dbReference type="OrthoDB" id="10054885at2759"/>
<gene>
    <name evidence="4" type="primary">Acey_s0213.g2287</name>
    <name evidence="4" type="ORF">Y032_0213g2287</name>
</gene>
<dbReference type="PROSITE" id="PS51782">
    <property type="entry name" value="LYSM"/>
    <property type="match status" value="3"/>
</dbReference>
<evidence type="ECO:0000256" key="1">
    <source>
        <dbReference type="ARBA" id="ARBA00022669"/>
    </source>
</evidence>
<dbReference type="InterPro" id="IPR018392">
    <property type="entry name" value="LysM"/>
</dbReference>
<dbReference type="CDD" id="cd00118">
    <property type="entry name" value="LysM"/>
    <property type="match status" value="3"/>
</dbReference>
<sequence length="530" mass="58567">MSPSSEPGSRRHTLDYPLKRLIASQKTFSNQEDQKQNKKHIARLVLTFAAVEMIVSGDTCYSISVAYKTNVTELGELNGGTLDCNNLLIGRRLCVWSGANDRPLSHLNCTEVHSIVSGDTCWSLTQAYGITVDELQLLNPQMNCSSLQIGSDICVKDSETKVCSKLVSVGSGSTCADIAAENGISLNQLSALNPTLRCERMDLTQQVCTGLGYYDTAKCVSSIRVVDTNTTCQTIVDSHSLSMQELLDLNPHISCGGTLAISHLVCIGSFGGFETRYARMKFLTTLETVSPILLEQYQIFEATPTKENSRQMALLIMQEIQKPAVYAVLKTHYASDSELRSILDSGLPSNRTSFCERMATFQVSQAVKDCYCDDNELMLYCQMKLNQELSHLFTSVGRKKRQAFFCELQFPFLREGRNTRIHFEPKCIGAGCEVVVGPLTFGLETNMCVPPISIVENVIKYCAQDESCAEVDGLNSAAVKAIIEEAKLGAEFKMCITGSKWLEMLSAFDNFVDGLWYAPFRAKEPRKGLS</sequence>
<dbReference type="PANTHER" id="PTHR34997">
    <property type="entry name" value="AM15"/>
    <property type="match status" value="1"/>
</dbReference>
<organism evidence="4 5">
    <name type="scientific">Ancylostoma ceylanicum</name>
    <dbReference type="NCBI Taxonomy" id="53326"/>
    <lineage>
        <taxon>Eukaryota</taxon>
        <taxon>Metazoa</taxon>
        <taxon>Ecdysozoa</taxon>
        <taxon>Nematoda</taxon>
        <taxon>Chromadorea</taxon>
        <taxon>Rhabditida</taxon>
        <taxon>Rhabditina</taxon>
        <taxon>Rhabditomorpha</taxon>
        <taxon>Strongyloidea</taxon>
        <taxon>Ancylostomatidae</taxon>
        <taxon>Ancylostomatinae</taxon>
        <taxon>Ancylostoma</taxon>
    </lineage>
</organism>
<feature type="domain" description="LysM" evidence="3">
    <location>
        <begin position="165"/>
        <end position="209"/>
    </location>
</feature>
<reference evidence="5" key="1">
    <citation type="journal article" date="2015" name="Nat. Genet.">
        <title>The genome and transcriptome of the zoonotic hookworm Ancylostoma ceylanicum identify infection-specific gene families.</title>
        <authorList>
            <person name="Schwarz E.M."/>
            <person name="Hu Y."/>
            <person name="Antoshechkin I."/>
            <person name="Miller M.M."/>
            <person name="Sternberg P.W."/>
            <person name="Aroian R.V."/>
        </authorList>
    </citation>
    <scope>NUCLEOTIDE SEQUENCE</scope>
    <source>
        <strain evidence="5">HY135</strain>
    </source>
</reference>
<dbReference type="InterPro" id="IPR036779">
    <property type="entry name" value="LysM_dom_sf"/>
</dbReference>
<dbReference type="Pfam" id="PF01476">
    <property type="entry name" value="LysM"/>
    <property type="match status" value="3"/>
</dbReference>
<feature type="domain" description="LysM" evidence="3">
    <location>
        <begin position="50"/>
        <end position="95"/>
    </location>
</feature>
<protein>
    <recommendedName>
        <fullName evidence="3">LysM domain-containing protein</fullName>
    </recommendedName>
</protein>
<dbReference type="STRING" id="53326.A0A016SJG8"/>
<evidence type="ECO:0000256" key="2">
    <source>
        <dbReference type="ARBA" id="ARBA00023026"/>
    </source>
</evidence>
<keyword evidence="1" id="KW-0147">Chitin-binding</keyword>
<comment type="caution">
    <text evidence="4">The sequence shown here is derived from an EMBL/GenBank/DDBJ whole genome shotgun (WGS) entry which is preliminary data.</text>
</comment>
<dbReference type="Gene3D" id="3.10.350.10">
    <property type="entry name" value="LysM domain"/>
    <property type="match status" value="3"/>
</dbReference>
<evidence type="ECO:0000259" key="3">
    <source>
        <dbReference type="PROSITE" id="PS51782"/>
    </source>
</evidence>
<proteinExistence type="predicted"/>
<accession>A0A016SJG8</accession>
<dbReference type="SMART" id="SM00257">
    <property type="entry name" value="LysM"/>
    <property type="match status" value="3"/>
</dbReference>
<evidence type="ECO:0000313" key="4">
    <source>
        <dbReference type="EMBL" id="EYB90848.1"/>
    </source>
</evidence>
<evidence type="ECO:0000313" key="5">
    <source>
        <dbReference type="Proteomes" id="UP000024635"/>
    </source>
</evidence>
<dbReference type="AlphaFoldDB" id="A0A016SJG8"/>
<keyword evidence="2" id="KW-0843">Virulence</keyword>
<dbReference type="InterPro" id="IPR052210">
    <property type="entry name" value="LysM1-like"/>
</dbReference>
<dbReference type="Proteomes" id="UP000024635">
    <property type="component" value="Unassembled WGS sequence"/>
</dbReference>